<evidence type="ECO:0000256" key="4">
    <source>
        <dbReference type="SAM" id="SignalP"/>
    </source>
</evidence>
<feature type="signal peptide" evidence="4">
    <location>
        <begin position="1"/>
        <end position="26"/>
    </location>
</feature>
<evidence type="ECO:0000313" key="6">
    <source>
        <dbReference type="Ensembl" id="ENSDLAP00005039914.2"/>
    </source>
</evidence>
<dbReference type="PANTHER" id="PTHR22923:SF89">
    <property type="entry name" value="CEREBELLIN 18"/>
    <property type="match status" value="1"/>
</dbReference>
<reference evidence="6" key="1">
    <citation type="submission" date="2025-08" db="UniProtKB">
        <authorList>
            <consortium name="Ensembl"/>
        </authorList>
    </citation>
    <scope>IDENTIFICATION</scope>
</reference>
<evidence type="ECO:0000256" key="3">
    <source>
        <dbReference type="ARBA" id="ARBA00022729"/>
    </source>
</evidence>
<proteinExistence type="predicted"/>
<dbReference type="Pfam" id="PF00386">
    <property type="entry name" value="C1q"/>
    <property type="match status" value="1"/>
</dbReference>
<dbReference type="Ensembl" id="ENSDLAT00005042606.2">
    <property type="protein sequence ID" value="ENSDLAP00005039914.2"/>
    <property type="gene ID" value="ENSDLAG00005017821.2"/>
</dbReference>
<dbReference type="GO" id="GO:0005576">
    <property type="term" value="C:extracellular region"/>
    <property type="evidence" value="ECO:0007669"/>
    <property type="project" value="UniProtKB-SubCell"/>
</dbReference>
<dbReference type="Gene3D" id="2.60.120.40">
    <property type="match status" value="1"/>
</dbReference>
<dbReference type="PANTHER" id="PTHR22923">
    <property type="entry name" value="CEREBELLIN-RELATED"/>
    <property type="match status" value="1"/>
</dbReference>
<evidence type="ECO:0000313" key="7">
    <source>
        <dbReference type="Proteomes" id="UP000694389"/>
    </source>
</evidence>
<evidence type="ECO:0000256" key="2">
    <source>
        <dbReference type="ARBA" id="ARBA00022525"/>
    </source>
</evidence>
<dbReference type="GeneTree" id="ENSGT00940000163520"/>
<dbReference type="GO" id="GO:0099558">
    <property type="term" value="P:maintenance of synapse structure"/>
    <property type="evidence" value="ECO:0007669"/>
    <property type="project" value="TreeGrafter"/>
</dbReference>
<dbReference type="InterPro" id="IPR050822">
    <property type="entry name" value="Cerebellin_Synaptic_Org"/>
</dbReference>
<name>A0A8C4HCK0_DICLA</name>
<dbReference type="PRINTS" id="PR00007">
    <property type="entry name" value="COMPLEMNTC1Q"/>
</dbReference>
<organism evidence="6 7">
    <name type="scientific">Dicentrarchus labrax</name>
    <name type="common">European seabass</name>
    <name type="synonym">Morone labrax</name>
    <dbReference type="NCBI Taxonomy" id="13489"/>
    <lineage>
        <taxon>Eukaryota</taxon>
        <taxon>Metazoa</taxon>
        <taxon>Chordata</taxon>
        <taxon>Craniata</taxon>
        <taxon>Vertebrata</taxon>
        <taxon>Euteleostomi</taxon>
        <taxon>Actinopterygii</taxon>
        <taxon>Neopterygii</taxon>
        <taxon>Teleostei</taxon>
        <taxon>Neoteleostei</taxon>
        <taxon>Acanthomorphata</taxon>
        <taxon>Eupercaria</taxon>
        <taxon>Moronidae</taxon>
        <taxon>Dicentrarchus</taxon>
    </lineage>
</organism>
<sequence>MSLCFEMRVTTCSLFILGLLWDSVRAENTLSSLRATAAWEGELPCRKWDCECAFKRQRGCCCAAPELQEVEDQIFVRVMNLLTDMSQLDDSILEVIGGIRVAFTASMSHRTNCFGPFTRNSPIPYDVITLNHGSGYNPALGIFTAPRSGLYSFSFSVYSKVGKEGERMYYKVQLMRNGEVVASTWEDNREDSEDSSSQTVLLSLQQGGQVYVELLNGRQLCGIAESLNTFSGSLIYSTSK</sequence>
<evidence type="ECO:0000259" key="5">
    <source>
        <dbReference type="PROSITE" id="PS50871"/>
    </source>
</evidence>
<dbReference type="SMART" id="SM00110">
    <property type="entry name" value="C1Q"/>
    <property type="match status" value="1"/>
</dbReference>
<feature type="chain" id="PRO_5035752373" description="C1q domain-containing protein" evidence="4">
    <location>
        <begin position="27"/>
        <end position="240"/>
    </location>
</feature>
<evidence type="ECO:0000256" key="1">
    <source>
        <dbReference type="ARBA" id="ARBA00004613"/>
    </source>
</evidence>
<keyword evidence="2" id="KW-0964">Secreted</keyword>
<dbReference type="GO" id="GO:0045202">
    <property type="term" value="C:synapse"/>
    <property type="evidence" value="ECO:0007669"/>
    <property type="project" value="TreeGrafter"/>
</dbReference>
<accession>A0A8C4HCK0</accession>
<dbReference type="PROSITE" id="PS50871">
    <property type="entry name" value="C1Q"/>
    <property type="match status" value="1"/>
</dbReference>
<dbReference type="InterPro" id="IPR001073">
    <property type="entry name" value="C1q_dom"/>
</dbReference>
<comment type="subcellular location">
    <subcellularLocation>
        <location evidence="1">Secreted</location>
    </subcellularLocation>
</comment>
<feature type="domain" description="C1q" evidence="5">
    <location>
        <begin position="96"/>
        <end position="240"/>
    </location>
</feature>
<dbReference type="SUPFAM" id="SSF49842">
    <property type="entry name" value="TNF-like"/>
    <property type="match status" value="1"/>
</dbReference>
<dbReference type="InterPro" id="IPR008983">
    <property type="entry name" value="Tumour_necrosis_fac-like_dom"/>
</dbReference>
<keyword evidence="7" id="KW-1185">Reference proteome</keyword>
<reference evidence="6" key="2">
    <citation type="submission" date="2025-09" db="UniProtKB">
        <authorList>
            <consortium name="Ensembl"/>
        </authorList>
    </citation>
    <scope>IDENTIFICATION</scope>
</reference>
<keyword evidence="3 4" id="KW-0732">Signal</keyword>
<protein>
    <recommendedName>
        <fullName evidence="5">C1q domain-containing protein</fullName>
    </recommendedName>
</protein>
<dbReference type="AlphaFoldDB" id="A0A8C4HCK0"/>
<dbReference type="Proteomes" id="UP000694389">
    <property type="component" value="Unassembled WGS sequence"/>
</dbReference>